<accession>A0A1R2AR92</accession>
<dbReference type="Proteomes" id="UP000187209">
    <property type="component" value="Unassembled WGS sequence"/>
</dbReference>
<gene>
    <name evidence="1" type="ORF">SteCoe_35915</name>
</gene>
<name>A0A1R2AR92_9CILI</name>
<comment type="caution">
    <text evidence="1">The sequence shown here is derived from an EMBL/GenBank/DDBJ whole genome shotgun (WGS) entry which is preliminary data.</text>
</comment>
<sequence>MSRLNAENTSNPLRLPNIKRISHLNIFDKISNEYTKLSLTGCKKRIEEKYLKSTPRPNKINAIKTIREIALSTDFIDDSDLECFID</sequence>
<reference evidence="1 2" key="1">
    <citation type="submission" date="2016-11" db="EMBL/GenBank/DDBJ databases">
        <title>The macronuclear genome of Stentor coeruleus: a giant cell with tiny introns.</title>
        <authorList>
            <person name="Slabodnick M."/>
            <person name="Ruby J.G."/>
            <person name="Reiff S.B."/>
            <person name="Swart E.C."/>
            <person name="Gosai S."/>
            <person name="Prabakaran S."/>
            <person name="Witkowska E."/>
            <person name="Larue G.E."/>
            <person name="Fisher S."/>
            <person name="Freeman R.M."/>
            <person name="Gunawardena J."/>
            <person name="Chu W."/>
            <person name="Stover N.A."/>
            <person name="Gregory B.D."/>
            <person name="Nowacki M."/>
            <person name="Derisi J."/>
            <person name="Roy S.W."/>
            <person name="Marshall W.F."/>
            <person name="Sood P."/>
        </authorList>
    </citation>
    <scope>NUCLEOTIDE SEQUENCE [LARGE SCALE GENOMIC DNA]</scope>
    <source>
        <strain evidence="1">WM001</strain>
    </source>
</reference>
<proteinExistence type="predicted"/>
<protein>
    <submittedName>
        <fullName evidence="1">Uncharacterized protein</fullName>
    </submittedName>
</protein>
<dbReference type="EMBL" id="MPUH01001578">
    <property type="protein sequence ID" value="OMJ67028.1"/>
    <property type="molecule type" value="Genomic_DNA"/>
</dbReference>
<evidence type="ECO:0000313" key="1">
    <source>
        <dbReference type="EMBL" id="OMJ67028.1"/>
    </source>
</evidence>
<dbReference type="AlphaFoldDB" id="A0A1R2AR92"/>
<evidence type="ECO:0000313" key="2">
    <source>
        <dbReference type="Proteomes" id="UP000187209"/>
    </source>
</evidence>
<keyword evidence="2" id="KW-1185">Reference proteome</keyword>
<organism evidence="1 2">
    <name type="scientific">Stentor coeruleus</name>
    <dbReference type="NCBI Taxonomy" id="5963"/>
    <lineage>
        <taxon>Eukaryota</taxon>
        <taxon>Sar</taxon>
        <taxon>Alveolata</taxon>
        <taxon>Ciliophora</taxon>
        <taxon>Postciliodesmatophora</taxon>
        <taxon>Heterotrichea</taxon>
        <taxon>Heterotrichida</taxon>
        <taxon>Stentoridae</taxon>
        <taxon>Stentor</taxon>
    </lineage>
</organism>